<keyword evidence="1" id="KW-0732">Signal</keyword>
<dbReference type="PROSITE" id="PS51257">
    <property type="entry name" value="PROKAR_LIPOPROTEIN"/>
    <property type="match status" value="1"/>
</dbReference>
<feature type="chain" id="PRO_5039026040" description="Lipoprotein" evidence="1">
    <location>
        <begin position="22"/>
        <end position="274"/>
    </location>
</feature>
<dbReference type="Pfam" id="PF20316">
    <property type="entry name" value="DUF6612"/>
    <property type="match status" value="1"/>
</dbReference>
<organism evidence="2">
    <name type="scientific">Anaerostipes caccae</name>
    <dbReference type="NCBI Taxonomy" id="105841"/>
    <lineage>
        <taxon>Bacteria</taxon>
        <taxon>Bacillati</taxon>
        <taxon>Bacillota</taxon>
        <taxon>Clostridia</taxon>
        <taxon>Lachnospirales</taxon>
        <taxon>Lachnospiraceae</taxon>
        <taxon>Anaerostipes</taxon>
    </lineage>
</organism>
<protein>
    <recommendedName>
        <fullName evidence="3">Lipoprotein</fullName>
    </recommendedName>
</protein>
<name>A0A6N2R702_9FIRM</name>
<evidence type="ECO:0008006" key="3">
    <source>
        <dbReference type="Google" id="ProtNLM"/>
    </source>
</evidence>
<gene>
    <name evidence="2" type="ORF">ACLFYP115_00267</name>
</gene>
<reference evidence="2" key="1">
    <citation type="submission" date="2019-11" db="EMBL/GenBank/DDBJ databases">
        <authorList>
            <person name="Feng L."/>
        </authorList>
    </citation>
    <scope>NUCLEOTIDE SEQUENCE</scope>
    <source>
        <strain evidence="2">AcaccaeLFYP115</strain>
    </source>
</reference>
<sequence length="274" mass="30286">MKRLKRVLALTLAAVMLFTLGGCKKKTPEEVLEAATKKMSKVTSADMSGNIKMKMSSTSSTSSSLEMNMGLKMKATDMTSEDMKMDMDMTMGIAGQDLNFKAYYTDGYYYINYSGQKQKQKMDFAAMQKQMENTAGQFNTNAKNYKGLKMDKKGDNYVISFKLKEKALNDYVNKIMGQMNSTGVAGAGTNYADQVKFESMSGTMTVNKDSEITAQKINMVVSSKEDTKLKVKMILDFKYHNIGKDVKVTLPDDLDTYKEAPAASTTAPAATTAQ</sequence>
<dbReference type="RefSeq" id="WP_006565641.1">
    <property type="nucleotide sequence ID" value="NZ_BAABZP010000001.1"/>
</dbReference>
<proteinExistence type="predicted"/>
<dbReference type="EMBL" id="CACRSQ010000002">
    <property type="protein sequence ID" value="VYS75785.1"/>
    <property type="molecule type" value="Genomic_DNA"/>
</dbReference>
<feature type="signal peptide" evidence="1">
    <location>
        <begin position="1"/>
        <end position="21"/>
    </location>
</feature>
<evidence type="ECO:0000313" key="2">
    <source>
        <dbReference type="EMBL" id="VYS75785.1"/>
    </source>
</evidence>
<dbReference type="AlphaFoldDB" id="A0A6N2R702"/>
<dbReference type="Gene3D" id="2.50.20.20">
    <property type="match status" value="1"/>
</dbReference>
<accession>A0A6N2R702</accession>
<dbReference type="InterPro" id="IPR046720">
    <property type="entry name" value="DUF6612"/>
</dbReference>
<evidence type="ECO:0000256" key="1">
    <source>
        <dbReference type="SAM" id="SignalP"/>
    </source>
</evidence>